<keyword evidence="4" id="KW-0378">Hydrolase</keyword>
<accession>A0ABS4FLU2</accession>
<dbReference type="Gene3D" id="2.70.70.10">
    <property type="entry name" value="Glucose Permease (Domain IIA)"/>
    <property type="match status" value="1"/>
</dbReference>
<evidence type="ECO:0000313" key="4">
    <source>
        <dbReference type="EMBL" id="MBP1903551.1"/>
    </source>
</evidence>
<comment type="caution">
    <text evidence="4">The sequence shown here is derived from an EMBL/GenBank/DDBJ whole genome shotgun (WGS) entry which is preliminary data.</text>
</comment>
<keyword evidence="2" id="KW-0472">Membrane</keyword>
<dbReference type="EMBL" id="JAGGKG010000001">
    <property type="protein sequence ID" value="MBP1903551.1"/>
    <property type="molecule type" value="Genomic_DNA"/>
</dbReference>
<protein>
    <submittedName>
        <fullName evidence="4">Murein DD-endopeptidase MepM/ murein hydrolase activator NlpD</fullName>
    </submittedName>
</protein>
<dbReference type="InterPro" id="IPR016047">
    <property type="entry name" value="M23ase_b-sheet_dom"/>
</dbReference>
<dbReference type="CDD" id="cd12797">
    <property type="entry name" value="M23_peptidase"/>
    <property type="match status" value="1"/>
</dbReference>
<keyword evidence="1" id="KW-0175">Coiled coil</keyword>
<proteinExistence type="predicted"/>
<feature type="coiled-coil region" evidence="1">
    <location>
        <begin position="76"/>
        <end position="103"/>
    </location>
</feature>
<dbReference type="InterPro" id="IPR050570">
    <property type="entry name" value="Cell_wall_metabolism_enzyme"/>
</dbReference>
<feature type="transmembrane region" description="Helical" evidence="2">
    <location>
        <begin position="31"/>
        <end position="50"/>
    </location>
</feature>
<feature type="domain" description="M23ase beta-sheet core" evidence="3">
    <location>
        <begin position="223"/>
        <end position="317"/>
    </location>
</feature>
<organism evidence="4 5">
    <name type="scientific">Paenibacillus turicensis</name>
    <dbReference type="NCBI Taxonomy" id="160487"/>
    <lineage>
        <taxon>Bacteria</taxon>
        <taxon>Bacillati</taxon>
        <taxon>Bacillota</taxon>
        <taxon>Bacilli</taxon>
        <taxon>Bacillales</taxon>
        <taxon>Paenibacillaceae</taxon>
        <taxon>Paenibacillus</taxon>
    </lineage>
</organism>
<dbReference type="PANTHER" id="PTHR21666:SF270">
    <property type="entry name" value="MUREIN HYDROLASE ACTIVATOR ENVC"/>
    <property type="match status" value="1"/>
</dbReference>
<evidence type="ECO:0000259" key="3">
    <source>
        <dbReference type="Pfam" id="PF01551"/>
    </source>
</evidence>
<evidence type="ECO:0000256" key="2">
    <source>
        <dbReference type="SAM" id="Phobius"/>
    </source>
</evidence>
<keyword evidence="2" id="KW-1133">Transmembrane helix</keyword>
<dbReference type="PANTHER" id="PTHR21666">
    <property type="entry name" value="PEPTIDASE-RELATED"/>
    <property type="match status" value="1"/>
</dbReference>
<evidence type="ECO:0000256" key="1">
    <source>
        <dbReference type="SAM" id="Coils"/>
    </source>
</evidence>
<dbReference type="InterPro" id="IPR011055">
    <property type="entry name" value="Dup_hybrid_motif"/>
</dbReference>
<dbReference type="SUPFAM" id="SSF51261">
    <property type="entry name" value="Duplicated hybrid motif"/>
    <property type="match status" value="1"/>
</dbReference>
<dbReference type="Proteomes" id="UP001519272">
    <property type="component" value="Unassembled WGS sequence"/>
</dbReference>
<keyword evidence="5" id="KW-1185">Reference proteome</keyword>
<reference evidence="4 5" key="1">
    <citation type="submission" date="2021-03" db="EMBL/GenBank/DDBJ databases">
        <title>Genomic Encyclopedia of Type Strains, Phase IV (KMG-IV): sequencing the most valuable type-strain genomes for metagenomic binning, comparative biology and taxonomic classification.</title>
        <authorList>
            <person name="Goeker M."/>
        </authorList>
    </citation>
    <scope>NUCLEOTIDE SEQUENCE [LARGE SCALE GENOMIC DNA]</scope>
    <source>
        <strain evidence="4 5">DSM 14349</strain>
    </source>
</reference>
<dbReference type="GO" id="GO:0016787">
    <property type="term" value="F:hydrolase activity"/>
    <property type="evidence" value="ECO:0007669"/>
    <property type="project" value="UniProtKB-KW"/>
</dbReference>
<sequence length="325" mass="35998">MKNTNLSRQMTILVVREAHQPVRQIQLSKPLIIVVPMVALLSISGLIVHMKLQSNQQIAQLQQQVYAQQYQFDVVVTNKEQAITRLQNEVIQLSAEAKNMVGKLERVSALEDELQRFINKYHTGSKVPASASKDSDDFNGLGGEFIAVHDNEIDQLAIETHQDYEMINKMLNEMEKNLPITLKRARQTQYSLSGTPSGWPTLSTRLTSNFGYRTDPFSGKAAFHAGIDIGGKIGDPVYAAAAGTVITSEASSSRGNYIVIQHPNGIQSWYLHLQKSVVAKGEQVTKGQNIGKLGNTGRSTGAHLHFEIMKNNQLVDPLNYVSSEQ</sequence>
<evidence type="ECO:0000313" key="5">
    <source>
        <dbReference type="Proteomes" id="UP001519272"/>
    </source>
</evidence>
<keyword evidence="2" id="KW-0812">Transmembrane</keyword>
<name>A0ABS4FLU2_9BACL</name>
<dbReference type="RefSeq" id="WP_210087249.1">
    <property type="nucleotide sequence ID" value="NZ_JAGGKG010000001.1"/>
</dbReference>
<dbReference type="Pfam" id="PF01551">
    <property type="entry name" value="Peptidase_M23"/>
    <property type="match status" value="1"/>
</dbReference>
<gene>
    <name evidence="4" type="ORF">J2Z32_000163</name>
</gene>